<dbReference type="SUPFAM" id="SSF52540">
    <property type="entry name" value="P-loop containing nucleoside triphosphate hydrolases"/>
    <property type="match status" value="1"/>
</dbReference>
<dbReference type="GO" id="GO:0004140">
    <property type="term" value="F:dephospho-CoA kinase activity"/>
    <property type="evidence" value="ECO:0007669"/>
    <property type="project" value="UniProtKB-UniRule"/>
</dbReference>
<evidence type="ECO:0000313" key="8">
    <source>
        <dbReference type="Proteomes" id="UP000315235"/>
    </source>
</evidence>
<dbReference type="CDD" id="cd02022">
    <property type="entry name" value="DPCK"/>
    <property type="match status" value="1"/>
</dbReference>
<dbReference type="HAMAP" id="MF_00376">
    <property type="entry name" value="Dephospho_CoA_kinase"/>
    <property type="match status" value="1"/>
</dbReference>
<gene>
    <name evidence="5" type="primary">coaE</name>
    <name evidence="7" type="ORF">FM069_02940</name>
</gene>
<evidence type="ECO:0000313" key="7">
    <source>
        <dbReference type="EMBL" id="TRX76160.1"/>
    </source>
</evidence>
<name>A0A553H332_9PSED</name>
<sequence length="209" mass="23077">MSAAWILGLTGGIGSGKSAAAAHFASLGVHVVDADHAARWVVEPGRPALQRIAEHFGPRVITAEGHLDRAALRALIFDVPDERRWLEKLLHPLIGDELVANLAQAQSPYAILVSPLLIESGQYRLTQRILLVDTPEHLQVQRTVTRDGVPEDQVHAILKAQASRADRLAHADDVLVNDRDLAWLQDEVERLHHVYLNLQPSSRGDQDRP</sequence>
<dbReference type="PANTHER" id="PTHR10695:SF46">
    <property type="entry name" value="BIFUNCTIONAL COENZYME A SYNTHASE-RELATED"/>
    <property type="match status" value="1"/>
</dbReference>
<dbReference type="InterPro" id="IPR001977">
    <property type="entry name" value="Depp_CoAkinase"/>
</dbReference>
<dbReference type="NCBIfam" id="TIGR00152">
    <property type="entry name" value="dephospho-CoA kinase"/>
    <property type="match status" value="1"/>
</dbReference>
<keyword evidence="5 7" id="KW-0418">Kinase</keyword>
<comment type="pathway">
    <text evidence="5">Cofactor biosynthesis; coenzyme A biosynthesis; CoA from (R)-pantothenate: step 5/5.</text>
</comment>
<dbReference type="GO" id="GO:0005524">
    <property type="term" value="F:ATP binding"/>
    <property type="evidence" value="ECO:0007669"/>
    <property type="project" value="UniProtKB-UniRule"/>
</dbReference>
<evidence type="ECO:0000256" key="6">
    <source>
        <dbReference type="NCBIfam" id="TIGR00152"/>
    </source>
</evidence>
<dbReference type="GO" id="GO:0015937">
    <property type="term" value="P:coenzyme A biosynthetic process"/>
    <property type="evidence" value="ECO:0007669"/>
    <property type="project" value="UniProtKB-UniRule"/>
</dbReference>
<organism evidence="7 8">
    <name type="scientific">Pseudomonas mangiferae</name>
    <dbReference type="NCBI Taxonomy" id="2593654"/>
    <lineage>
        <taxon>Bacteria</taxon>
        <taxon>Pseudomonadati</taxon>
        <taxon>Pseudomonadota</taxon>
        <taxon>Gammaproteobacteria</taxon>
        <taxon>Pseudomonadales</taxon>
        <taxon>Pseudomonadaceae</taxon>
        <taxon>Pseudomonas</taxon>
    </lineage>
</organism>
<comment type="catalytic activity">
    <reaction evidence="5">
        <text>3'-dephospho-CoA + ATP = ADP + CoA + H(+)</text>
        <dbReference type="Rhea" id="RHEA:18245"/>
        <dbReference type="ChEBI" id="CHEBI:15378"/>
        <dbReference type="ChEBI" id="CHEBI:30616"/>
        <dbReference type="ChEBI" id="CHEBI:57287"/>
        <dbReference type="ChEBI" id="CHEBI:57328"/>
        <dbReference type="ChEBI" id="CHEBI:456216"/>
        <dbReference type="EC" id="2.7.1.24"/>
    </reaction>
</comment>
<dbReference type="Gene3D" id="3.40.50.300">
    <property type="entry name" value="P-loop containing nucleotide triphosphate hydrolases"/>
    <property type="match status" value="1"/>
</dbReference>
<dbReference type="PANTHER" id="PTHR10695">
    <property type="entry name" value="DEPHOSPHO-COA KINASE-RELATED"/>
    <property type="match status" value="1"/>
</dbReference>
<comment type="subcellular location">
    <subcellularLocation>
        <location evidence="5">Cytoplasm</location>
    </subcellularLocation>
</comment>
<dbReference type="GO" id="GO:0005737">
    <property type="term" value="C:cytoplasm"/>
    <property type="evidence" value="ECO:0007669"/>
    <property type="project" value="UniProtKB-SubCell"/>
</dbReference>
<reference evidence="7 8" key="1">
    <citation type="submission" date="2019-07" db="EMBL/GenBank/DDBJ databases">
        <title>Pseudomonas mangiferae sp. nov., isolated from bark of mango tree in Thailand.</title>
        <authorList>
            <person name="Srisuk N."/>
            <person name="Anurat P."/>
        </authorList>
    </citation>
    <scope>NUCLEOTIDE SEQUENCE [LARGE SCALE GENOMIC DNA]</scope>
    <source>
        <strain evidence="7 8">DMKU_BBB3-04</strain>
    </source>
</reference>
<protein>
    <recommendedName>
        <fullName evidence="5 6">Dephospho-CoA kinase</fullName>
        <ecNumber evidence="5 6">2.7.1.24</ecNumber>
    </recommendedName>
    <alternativeName>
        <fullName evidence="5">Dephosphocoenzyme A kinase</fullName>
    </alternativeName>
</protein>
<dbReference type="EMBL" id="VJOY01000002">
    <property type="protein sequence ID" value="TRX76160.1"/>
    <property type="molecule type" value="Genomic_DNA"/>
</dbReference>
<comment type="caution">
    <text evidence="7">The sequence shown here is derived from an EMBL/GenBank/DDBJ whole genome shotgun (WGS) entry which is preliminary data.</text>
</comment>
<dbReference type="EC" id="2.7.1.24" evidence="5 6"/>
<dbReference type="PROSITE" id="PS51219">
    <property type="entry name" value="DPCK"/>
    <property type="match status" value="1"/>
</dbReference>
<feature type="binding site" evidence="5">
    <location>
        <begin position="14"/>
        <end position="19"/>
    </location>
    <ligand>
        <name>ATP</name>
        <dbReference type="ChEBI" id="CHEBI:30616"/>
    </ligand>
</feature>
<dbReference type="InterPro" id="IPR027417">
    <property type="entry name" value="P-loop_NTPase"/>
</dbReference>
<accession>A0A553H332</accession>
<comment type="similarity">
    <text evidence="1 5">Belongs to the CoaE family.</text>
</comment>
<keyword evidence="3 5" id="KW-0067">ATP-binding</keyword>
<evidence type="ECO:0000256" key="2">
    <source>
        <dbReference type="ARBA" id="ARBA00022741"/>
    </source>
</evidence>
<dbReference type="OrthoDB" id="9812943at2"/>
<keyword evidence="4 5" id="KW-0173">Coenzyme A biosynthesis</keyword>
<keyword evidence="8" id="KW-1185">Reference proteome</keyword>
<proteinExistence type="inferred from homology"/>
<dbReference type="Proteomes" id="UP000315235">
    <property type="component" value="Unassembled WGS sequence"/>
</dbReference>
<evidence type="ECO:0000256" key="3">
    <source>
        <dbReference type="ARBA" id="ARBA00022840"/>
    </source>
</evidence>
<keyword evidence="5" id="KW-0963">Cytoplasm</keyword>
<evidence type="ECO:0000256" key="5">
    <source>
        <dbReference type="HAMAP-Rule" id="MF_00376"/>
    </source>
</evidence>
<evidence type="ECO:0000256" key="4">
    <source>
        <dbReference type="ARBA" id="ARBA00022993"/>
    </source>
</evidence>
<evidence type="ECO:0000256" key="1">
    <source>
        <dbReference type="ARBA" id="ARBA00009018"/>
    </source>
</evidence>
<dbReference type="UniPathway" id="UPA00241">
    <property type="reaction ID" value="UER00356"/>
</dbReference>
<comment type="function">
    <text evidence="5">Catalyzes the phosphorylation of the 3'-hydroxyl group of dephosphocoenzyme A to form coenzyme A.</text>
</comment>
<keyword evidence="2 5" id="KW-0547">Nucleotide-binding</keyword>
<keyword evidence="5 7" id="KW-0808">Transferase</keyword>
<dbReference type="AlphaFoldDB" id="A0A553H332"/>
<dbReference type="Pfam" id="PF01121">
    <property type="entry name" value="CoaE"/>
    <property type="match status" value="1"/>
</dbReference>
<dbReference type="RefSeq" id="WP_143486788.1">
    <property type="nucleotide sequence ID" value="NZ_VJOY01000002.1"/>
</dbReference>